<feature type="transmembrane region" description="Helical" evidence="1">
    <location>
        <begin position="21"/>
        <end position="43"/>
    </location>
</feature>
<evidence type="ECO:0000313" key="3">
    <source>
        <dbReference type="Proteomes" id="UP001156601"/>
    </source>
</evidence>
<dbReference type="NCBIfam" id="NF038257">
    <property type="entry name" value="exopoly_VpsP"/>
    <property type="match status" value="1"/>
</dbReference>
<proteinExistence type="predicted"/>
<dbReference type="AlphaFoldDB" id="A0AA37WK93"/>
<organism evidence="2 3">
    <name type="scientific">Agaribacter marinus</name>
    <dbReference type="NCBI Taxonomy" id="1431249"/>
    <lineage>
        <taxon>Bacteria</taxon>
        <taxon>Pseudomonadati</taxon>
        <taxon>Pseudomonadota</taxon>
        <taxon>Gammaproteobacteria</taxon>
        <taxon>Alteromonadales</taxon>
        <taxon>Alteromonadaceae</taxon>
        <taxon>Agaribacter</taxon>
    </lineage>
</organism>
<gene>
    <name evidence="2" type="ORF">GCM10007852_37810</name>
</gene>
<sequence>MLKLKTFLLAIRDSVKAISNYPLLAFISLISVMGFTTSLRFGLANIDFYFVKNSIDEWRAEQTVQSKESFVSTVDAISSARHKHATHPLYWDMTGQVVEWGVVNGYLTHSQLDNAEKLYLKATTLRPAWPVTWASLAMVKWRKRQLDEQFSTYLDNANRLGTMKPEVHVAYAKIGLALYLANHPFFNKIRGIVIKRLMSGLRHPASRQEILNYIIKYNHMRTVCRWAEISQEEYVRLNILRCEISSANL</sequence>
<accession>A0AA37WK93</accession>
<evidence type="ECO:0000313" key="2">
    <source>
        <dbReference type="EMBL" id="GLR72873.1"/>
    </source>
</evidence>
<name>A0AA37WK93_9ALTE</name>
<protein>
    <submittedName>
        <fullName evidence="2">Uncharacterized protein</fullName>
    </submittedName>
</protein>
<reference evidence="2" key="1">
    <citation type="journal article" date="2014" name="Int. J. Syst. Evol. Microbiol.">
        <title>Complete genome sequence of Corynebacterium casei LMG S-19264T (=DSM 44701T), isolated from a smear-ripened cheese.</title>
        <authorList>
            <consortium name="US DOE Joint Genome Institute (JGI-PGF)"/>
            <person name="Walter F."/>
            <person name="Albersmeier A."/>
            <person name="Kalinowski J."/>
            <person name="Ruckert C."/>
        </authorList>
    </citation>
    <scope>NUCLEOTIDE SEQUENCE</scope>
    <source>
        <strain evidence="2">NBRC 110023</strain>
    </source>
</reference>
<keyword evidence="1" id="KW-1133">Transmembrane helix</keyword>
<dbReference type="EMBL" id="BSOT01000019">
    <property type="protein sequence ID" value="GLR72873.1"/>
    <property type="molecule type" value="Genomic_DNA"/>
</dbReference>
<reference evidence="2" key="2">
    <citation type="submission" date="2023-01" db="EMBL/GenBank/DDBJ databases">
        <title>Draft genome sequence of Agaribacter marinus strain NBRC 110023.</title>
        <authorList>
            <person name="Sun Q."/>
            <person name="Mori K."/>
        </authorList>
    </citation>
    <scope>NUCLEOTIDE SEQUENCE</scope>
    <source>
        <strain evidence="2">NBRC 110023</strain>
    </source>
</reference>
<dbReference type="Proteomes" id="UP001156601">
    <property type="component" value="Unassembled WGS sequence"/>
</dbReference>
<evidence type="ECO:0000256" key="1">
    <source>
        <dbReference type="SAM" id="Phobius"/>
    </source>
</evidence>
<dbReference type="RefSeq" id="WP_284219292.1">
    <property type="nucleotide sequence ID" value="NZ_BSOT01000019.1"/>
</dbReference>
<keyword evidence="1" id="KW-0472">Membrane</keyword>
<keyword evidence="3" id="KW-1185">Reference proteome</keyword>
<comment type="caution">
    <text evidence="2">The sequence shown here is derived from an EMBL/GenBank/DDBJ whole genome shotgun (WGS) entry which is preliminary data.</text>
</comment>
<keyword evidence="1" id="KW-0812">Transmembrane</keyword>